<dbReference type="PRINTS" id="PR00075">
    <property type="entry name" value="FACDDSATRASE"/>
</dbReference>
<keyword evidence="12 13" id="KW-0275">Fatty acid biosynthesis</keyword>
<dbReference type="PANTHER" id="PTHR11351">
    <property type="entry name" value="ACYL-COA DESATURASE"/>
    <property type="match status" value="1"/>
</dbReference>
<comment type="subcellular location">
    <subcellularLocation>
        <location evidence="1">Membrane</location>
        <topology evidence="1">Multi-pass membrane protein</topology>
    </subcellularLocation>
</comment>
<evidence type="ECO:0000256" key="13">
    <source>
        <dbReference type="RuleBase" id="RU000581"/>
    </source>
</evidence>
<comment type="pathway">
    <text evidence="2">Lipid metabolism.</text>
</comment>
<name>A0AAD5DKZ8_9CHLO</name>
<comment type="domain">
    <text evidence="13">The histidine box domains are involved in binding the catalytic metal ions.</text>
</comment>
<comment type="similarity">
    <text evidence="3 13">Belongs to the fatty acid desaturase type 1 family.</text>
</comment>
<dbReference type="Pfam" id="PF00487">
    <property type="entry name" value="FA_desaturase"/>
    <property type="match status" value="1"/>
</dbReference>
<evidence type="ECO:0000256" key="7">
    <source>
        <dbReference type="ARBA" id="ARBA00022989"/>
    </source>
</evidence>
<dbReference type="InterPro" id="IPR015876">
    <property type="entry name" value="Acyl-CoA_DS"/>
</dbReference>
<dbReference type="GO" id="GO:0016717">
    <property type="term" value="F:oxidoreductase activity, acting on paired donors, with oxidation of a pair of donors resulting in the reduction of molecular oxygen to two molecules of water"/>
    <property type="evidence" value="ECO:0007669"/>
    <property type="project" value="InterPro"/>
</dbReference>
<comment type="caution">
    <text evidence="15">The sequence shown here is derived from an EMBL/GenBank/DDBJ whole genome shotgun (WGS) entry which is preliminary data.</text>
</comment>
<evidence type="ECO:0000313" key="16">
    <source>
        <dbReference type="Proteomes" id="UP001205105"/>
    </source>
</evidence>
<evidence type="ECO:0000256" key="1">
    <source>
        <dbReference type="ARBA" id="ARBA00004141"/>
    </source>
</evidence>
<organism evidence="15 16">
    <name type="scientific">Chlorella ohadii</name>
    <dbReference type="NCBI Taxonomy" id="2649997"/>
    <lineage>
        <taxon>Eukaryota</taxon>
        <taxon>Viridiplantae</taxon>
        <taxon>Chlorophyta</taxon>
        <taxon>core chlorophytes</taxon>
        <taxon>Trebouxiophyceae</taxon>
        <taxon>Chlorellales</taxon>
        <taxon>Chlorellaceae</taxon>
        <taxon>Chlorella clade</taxon>
        <taxon>Chlorella</taxon>
    </lineage>
</organism>
<evidence type="ECO:0000256" key="4">
    <source>
        <dbReference type="ARBA" id="ARBA00022516"/>
    </source>
</evidence>
<dbReference type="InterPro" id="IPR005804">
    <property type="entry name" value="FA_desaturase_dom"/>
</dbReference>
<evidence type="ECO:0000313" key="15">
    <source>
        <dbReference type="EMBL" id="KAI7836294.1"/>
    </source>
</evidence>
<dbReference type="GO" id="GO:0005789">
    <property type="term" value="C:endoplasmic reticulum membrane"/>
    <property type="evidence" value="ECO:0007669"/>
    <property type="project" value="TreeGrafter"/>
</dbReference>
<evidence type="ECO:0000259" key="14">
    <source>
        <dbReference type="Pfam" id="PF00487"/>
    </source>
</evidence>
<evidence type="ECO:0000256" key="10">
    <source>
        <dbReference type="ARBA" id="ARBA00023098"/>
    </source>
</evidence>
<proteinExistence type="inferred from homology"/>
<evidence type="ECO:0000256" key="6">
    <source>
        <dbReference type="ARBA" id="ARBA00022832"/>
    </source>
</evidence>
<gene>
    <name evidence="15" type="ORF">COHA_009804</name>
</gene>
<dbReference type="EMBL" id="JADXDR010000194">
    <property type="protein sequence ID" value="KAI7836294.1"/>
    <property type="molecule type" value="Genomic_DNA"/>
</dbReference>
<keyword evidence="4 13" id="KW-0444">Lipid biosynthesis</keyword>
<evidence type="ECO:0000256" key="5">
    <source>
        <dbReference type="ARBA" id="ARBA00022692"/>
    </source>
</evidence>
<comment type="cofactor">
    <cofactor evidence="13">
        <name>Fe(2+)</name>
        <dbReference type="ChEBI" id="CHEBI:29033"/>
    </cofactor>
</comment>
<keyword evidence="5 13" id="KW-0812">Transmembrane</keyword>
<sequence length="379" mass="42532">MSGKEASYSGQWDGLFGDAPLKAPLPHLDTKRCLPAPSMELQAREPGARLVPYTKDVWVLPKLRNWLFREPWSFYDVVTTGSILGLHLVSLAAPWTFTWPALWWGAALFFACGGLGIDVSFHRQLTHRSFDSPKWLEYLLAFVGTCGLEMDPISWVRHHRFHHRNTDRALDPHSSYEGFFWSHCGWLMHSKVLDARAGDDWIVSDLKDQLFYRQGLLPPATRVLELTYPLVAVAQYGALYYYGGWPGVVWAGAVRQVLMWHVTWLVNRQAGGAELACHIWGSRPYNTGDLSSNVWWLALATFGEAWHNNHHAFPSSARHGLEWWQAVGLAWDVRLPTEAQKQKLLKKVNGGKPGSAVPVNGGEAVAEARPAVSDAAMAN</sequence>
<reference evidence="15" key="1">
    <citation type="submission" date="2020-11" db="EMBL/GenBank/DDBJ databases">
        <title>Chlorella ohadii genome sequencing and assembly.</title>
        <authorList>
            <person name="Murik O."/>
            <person name="Treves H."/>
            <person name="Kedem I."/>
            <person name="Shotland Y."/>
            <person name="Kaplan A."/>
        </authorList>
    </citation>
    <scope>NUCLEOTIDE SEQUENCE</scope>
    <source>
        <strain evidence="15">1</strain>
    </source>
</reference>
<feature type="domain" description="Fatty acid desaturase" evidence="14">
    <location>
        <begin position="101"/>
        <end position="326"/>
    </location>
</feature>
<evidence type="ECO:0000256" key="9">
    <source>
        <dbReference type="ARBA" id="ARBA00023004"/>
    </source>
</evidence>
<keyword evidence="10" id="KW-0443">Lipid metabolism</keyword>
<evidence type="ECO:0000256" key="3">
    <source>
        <dbReference type="ARBA" id="ARBA00009295"/>
    </source>
</evidence>
<evidence type="ECO:0000256" key="8">
    <source>
        <dbReference type="ARBA" id="ARBA00023002"/>
    </source>
</evidence>
<keyword evidence="8 13" id="KW-0560">Oxidoreductase</keyword>
<dbReference type="AlphaFoldDB" id="A0AAD5DKZ8"/>
<keyword evidence="11" id="KW-0472">Membrane</keyword>
<protein>
    <recommendedName>
        <fullName evidence="14">Fatty acid desaturase domain-containing protein</fullName>
    </recommendedName>
</protein>
<keyword evidence="7" id="KW-1133">Transmembrane helix</keyword>
<evidence type="ECO:0000256" key="2">
    <source>
        <dbReference type="ARBA" id="ARBA00005189"/>
    </source>
</evidence>
<evidence type="ECO:0000256" key="11">
    <source>
        <dbReference type="ARBA" id="ARBA00023136"/>
    </source>
</evidence>
<keyword evidence="16" id="KW-1185">Reference proteome</keyword>
<evidence type="ECO:0000256" key="12">
    <source>
        <dbReference type="ARBA" id="ARBA00023160"/>
    </source>
</evidence>
<accession>A0AAD5DKZ8</accession>
<dbReference type="Proteomes" id="UP001205105">
    <property type="component" value="Unassembled WGS sequence"/>
</dbReference>
<dbReference type="GO" id="GO:0042761">
    <property type="term" value="P:very long-chain fatty acid biosynthetic process"/>
    <property type="evidence" value="ECO:0007669"/>
    <property type="project" value="TreeGrafter"/>
</dbReference>
<dbReference type="PANTHER" id="PTHR11351:SF31">
    <property type="entry name" value="DESATURASE 1, ISOFORM A-RELATED"/>
    <property type="match status" value="1"/>
</dbReference>
<dbReference type="CDD" id="cd03505">
    <property type="entry name" value="Delta9-FADS-like"/>
    <property type="match status" value="1"/>
</dbReference>
<keyword evidence="9" id="KW-0408">Iron</keyword>
<keyword evidence="6" id="KW-0276">Fatty acid metabolism</keyword>